<feature type="transmembrane region" description="Helical" evidence="10">
    <location>
        <begin position="106"/>
        <end position="126"/>
    </location>
</feature>
<dbReference type="RefSeq" id="WP_305731818.1">
    <property type="nucleotide sequence ID" value="NZ_OW150024.1"/>
</dbReference>
<dbReference type="PANTHER" id="PTHR43099:SF5">
    <property type="entry name" value="HLYC_CORC FAMILY TRANSPORTER"/>
    <property type="match status" value="1"/>
</dbReference>
<keyword evidence="2" id="KW-1003">Cell membrane</keyword>
<organism evidence="13 14">
    <name type="scientific">Trichlorobacter ammonificans</name>
    <dbReference type="NCBI Taxonomy" id="2916410"/>
    <lineage>
        <taxon>Bacteria</taxon>
        <taxon>Pseudomonadati</taxon>
        <taxon>Thermodesulfobacteriota</taxon>
        <taxon>Desulfuromonadia</taxon>
        <taxon>Geobacterales</taxon>
        <taxon>Geobacteraceae</taxon>
        <taxon>Trichlorobacter</taxon>
    </lineage>
</organism>
<keyword evidence="4" id="KW-0677">Repeat</keyword>
<dbReference type="PROSITE" id="PS51846">
    <property type="entry name" value="CNNM"/>
    <property type="match status" value="1"/>
</dbReference>
<comment type="subcellular location">
    <subcellularLocation>
        <location evidence="1">Cell membrane</location>
        <topology evidence="1">Multi-pass membrane protein</topology>
    </subcellularLocation>
</comment>
<accession>A0ABM9D6U9</accession>
<evidence type="ECO:0000256" key="2">
    <source>
        <dbReference type="ARBA" id="ARBA00022475"/>
    </source>
</evidence>
<evidence type="ECO:0000256" key="6">
    <source>
        <dbReference type="ARBA" id="ARBA00023122"/>
    </source>
</evidence>
<reference evidence="13 14" key="1">
    <citation type="submission" date="2022-03" db="EMBL/GenBank/DDBJ databases">
        <authorList>
            <person name="Koch H."/>
        </authorList>
    </citation>
    <scope>NUCLEOTIDE SEQUENCE [LARGE SCALE GENOMIC DNA]</scope>
    <source>
        <strain evidence="13 14">G1</strain>
    </source>
</reference>
<dbReference type="SMART" id="SM01091">
    <property type="entry name" value="CorC_HlyC"/>
    <property type="match status" value="1"/>
</dbReference>
<evidence type="ECO:0000313" key="14">
    <source>
        <dbReference type="Proteomes" id="UP001295463"/>
    </source>
</evidence>
<gene>
    <name evidence="13" type="ORF">GEAMG1_1137</name>
</gene>
<feature type="domain" description="CNNM transmembrane" evidence="12">
    <location>
        <begin position="1"/>
        <end position="203"/>
    </location>
</feature>
<keyword evidence="6 8" id="KW-0129">CBS domain</keyword>
<evidence type="ECO:0000256" key="4">
    <source>
        <dbReference type="ARBA" id="ARBA00022737"/>
    </source>
</evidence>
<dbReference type="InterPro" id="IPR016169">
    <property type="entry name" value="FAD-bd_PCMH_sub2"/>
</dbReference>
<evidence type="ECO:0008006" key="15">
    <source>
        <dbReference type="Google" id="ProtNLM"/>
    </source>
</evidence>
<keyword evidence="7 9" id="KW-0472">Membrane</keyword>
<dbReference type="Gene3D" id="3.30.465.10">
    <property type="match status" value="1"/>
</dbReference>
<protein>
    <recommendedName>
        <fullName evidence="15">HlyC/CorC family transporter</fullName>
    </recommendedName>
</protein>
<dbReference type="Pfam" id="PF01595">
    <property type="entry name" value="CNNM"/>
    <property type="match status" value="1"/>
</dbReference>
<dbReference type="InterPro" id="IPR036318">
    <property type="entry name" value="FAD-bd_PCMH-like_sf"/>
</dbReference>
<evidence type="ECO:0000256" key="3">
    <source>
        <dbReference type="ARBA" id="ARBA00022692"/>
    </source>
</evidence>
<dbReference type="SUPFAM" id="SSF54631">
    <property type="entry name" value="CBS-domain pair"/>
    <property type="match status" value="1"/>
</dbReference>
<proteinExistence type="predicted"/>
<dbReference type="InterPro" id="IPR000644">
    <property type="entry name" value="CBS_dom"/>
</dbReference>
<dbReference type="SMART" id="SM00116">
    <property type="entry name" value="CBS"/>
    <property type="match status" value="2"/>
</dbReference>
<dbReference type="InterPro" id="IPR051676">
    <property type="entry name" value="UPF0053_domain"/>
</dbReference>
<evidence type="ECO:0000256" key="9">
    <source>
        <dbReference type="PROSITE-ProRule" id="PRU01193"/>
    </source>
</evidence>
<dbReference type="InterPro" id="IPR002550">
    <property type="entry name" value="CNNM"/>
</dbReference>
<feature type="transmembrane region" description="Helical" evidence="10">
    <location>
        <begin position="138"/>
        <end position="162"/>
    </location>
</feature>
<name>A0ABM9D6U9_9BACT</name>
<feature type="domain" description="CBS" evidence="11">
    <location>
        <begin position="286"/>
        <end position="343"/>
    </location>
</feature>
<evidence type="ECO:0000259" key="12">
    <source>
        <dbReference type="PROSITE" id="PS51846"/>
    </source>
</evidence>
<evidence type="ECO:0000256" key="8">
    <source>
        <dbReference type="PROSITE-ProRule" id="PRU00703"/>
    </source>
</evidence>
<dbReference type="InterPro" id="IPR005170">
    <property type="entry name" value="Transptr-assoc_dom"/>
</dbReference>
<feature type="domain" description="CBS" evidence="11">
    <location>
        <begin position="222"/>
        <end position="281"/>
    </location>
</feature>
<dbReference type="EMBL" id="OW150024">
    <property type="protein sequence ID" value="CAH2030951.1"/>
    <property type="molecule type" value="Genomic_DNA"/>
</dbReference>
<dbReference type="PANTHER" id="PTHR43099">
    <property type="entry name" value="UPF0053 PROTEIN YRKA"/>
    <property type="match status" value="1"/>
</dbReference>
<dbReference type="Proteomes" id="UP001295463">
    <property type="component" value="Chromosome"/>
</dbReference>
<evidence type="ECO:0000256" key="7">
    <source>
        <dbReference type="ARBA" id="ARBA00023136"/>
    </source>
</evidence>
<evidence type="ECO:0000313" key="13">
    <source>
        <dbReference type="EMBL" id="CAH2030951.1"/>
    </source>
</evidence>
<evidence type="ECO:0000256" key="10">
    <source>
        <dbReference type="SAM" id="Phobius"/>
    </source>
</evidence>
<dbReference type="Pfam" id="PF00571">
    <property type="entry name" value="CBS"/>
    <property type="match status" value="2"/>
</dbReference>
<dbReference type="Pfam" id="PF03471">
    <property type="entry name" value="CorC_HlyC"/>
    <property type="match status" value="1"/>
</dbReference>
<keyword evidence="5 9" id="KW-1133">Transmembrane helix</keyword>
<evidence type="ECO:0000259" key="11">
    <source>
        <dbReference type="PROSITE" id="PS51371"/>
    </source>
</evidence>
<sequence length="445" mass="49085">MDSIVTELIVILLLIAINGFFSMSEFAIISSRKSRIAQLVAEGDERAVIIERYQQDPHPLLAVIQIGVTVAGSAASTVGGIVAIEQLRPLIASAPWPLMSSAAEPLAAFLVVAVISFVTLIIGELVPKAIGLQFADRIALSLALPMRVAAGMCAPVVALLTFSSKSVLKLLGIRDEQDAFITREEVQHLVSEGHESGVFSEAEHEYIRNVFEFTHTCVREVMIPRTRMVALEVSLNRDELLAVILENQYSRYPVYRTSIEDIVGVVHDKDLIGPLVRGERINLESLLRPPVFVPEAKRVNDLLKEMQRSRNHMALVVDEYGGLSGLVTTEDLLEELVGEIEDEHDANEPGKIVRQPDGSWLVDGLVSVFDLQEPLQIRLEDSPNYDTLAGLVLNELGRLPDQGETLDWMGYRLVCEQVTRTAVLQVRIIPLADDRETVPSGPPPR</sequence>
<dbReference type="InterPro" id="IPR046342">
    <property type="entry name" value="CBS_dom_sf"/>
</dbReference>
<evidence type="ECO:0000256" key="5">
    <source>
        <dbReference type="ARBA" id="ARBA00022989"/>
    </source>
</evidence>
<keyword evidence="3 9" id="KW-0812">Transmembrane</keyword>
<feature type="transmembrane region" description="Helical" evidence="10">
    <location>
        <begin position="60"/>
        <end position="84"/>
    </location>
</feature>
<dbReference type="PROSITE" id="PS51371">
    <property type="entry name" value="CBS"/>
    <property type="match status" value="2"/>
</dbReference>
<feature type="transmembrane region" description="Helical" evidence="10">
    <location>
        <begin position="6"/>
        <end position="29"/>
    </location>
</feature>
<dbReference type="SUPFAM" id="SSF56176">
    <property type="entry name" value="FAD-binding/transporter-associated domain-like"/>
    <property type="match status" value="1"/>
</dbReference>
<dbReference type="Gene3D" id="3.10.580.10">
    <property type="entry name" value="CBS-domain"/>
    <property type="match status" value="1"/>
</dbReference>
<keyword evidence="14" id="KW-1185">Reference proteome</keyword>
<dbReference type="CDD" id="cd04590">
    <property type="entry name" value="CBS_pair_CorC_HlyC_assoc"/>
    <property type="match status" value="1"/>
</dbReference>
<evidence type="ECO:0000256" key="1">
    <source>
        <dbReference type="ARBA" id="ARBA00004651"/>
    </source>
</evidence>
<dbReference type="InterPro" id="IPR044751">
    <property type="entry name" value="Ion_transp-like_CBS"/>
</dbReference>